<dbReference type="Gene3D" id="2.180.10.10">
    <property type="entry name" value="RHS repeat-associated core"/>
    <property type="match status" value="1"/>
</dbReference>
<evidence type="ECO:0000256" key="2">
    <source>
        <dbReference type="SAM" id="MobiDB-lite"/>
    </source>
</evidence>
<feature type="region of interest" description="Disordered" evidence="2">
    <location>
        <begin position="178"/>
        <end position="205"/>
    </location>
</feature>
<dbReference type="InterPro" id="IPR006530">
    <property type="entry name" value="YD"/>
</dbReference>
<accession>A0A1H7DAQ9</accession>
<dbReference type="NCBIfam" id="TIGR01643">
    <property type="entry name" value="YD_repeat_2x"/>
    <property type="match status" value="2"/>
</dbReference>
<evidence type="ECO:0000256" key="1">
    <source>
        <dbReference type="ARBA" id="ARBA00022737"/>
    </source>
</evidence>
<dbReference type="STRING" id="1144548.SAMN05443287_112162"/>
<keyword evidence="1" id="KW-0677">Repeat</keyword>
<dbReference type="EMBL" id="FNYV01000012">
    <property type="protein sequence ID" value="SEJ98786.1"/>
    <property type="molecule type" value="Genomic_DNA"/>
</dbReference>
<feature type="region of interest" description="Disordered" evidence="2">
    <location>
        <begin position="1396"/>
        <end position="1449"/>
    </location>
</feature>
<feature type="non-terminal residue" evidence="4">
    <location>
        <position position="1"/>
    </location>
</feature>
<gene>
    <name evidence="4" type="ORF">SAMN05443287_112162</name>
</gene>
<dbReference type="InterPro" id="IPR050708">
    <property type="entry name" value="T6SS_VgrG/RHS"/>
</dbReference>
<feature type="compositionally biased region" description="Polar residues" evidence="2">
    <location>
        <begin position="1417"/>
        <end position="1441"/>
    </location>
</feature>
<reference evidence="5" key="1">
    <citation type="submission" date="2016-10" db="EMBL/GenBank/DDBJ databases">
        <authorList>
            <person name="Varghese N."/>
            <person name="Submissions S."/>
        </authorList>
    </citation>
    <scope>NUCLEOTIDE SEQUENCE [LARGE SCALE GENOMIC DNA]</scope>
    <source>
        <strain evidence="5">CGMCC 4.7038</strain>
    </source>
</reference>
<sequence>NRWRIKQIRTESGGDILVTYSGHDCTRSTRPTPHSNTKRCVPAYFSWPGTGDPTLDWFHKYVVTRIDQDDLVTDQPNQTTFYDYLDDPAWAYNTDELTKDKHRTWGDWRGYGRVRVRQGDPTNGVQTAVEYRYLRGMHGDKQPSGTRNVQVSDTWGGSITDHEALQGFVRQEITYNGASSSGVNGAEVSSTLQEPWRVGPTATRTRNGVTTNAWKVNNASTRTRTALATGGFRTTKTATTYNPDGLPTAVEDIGDEAVTGDETCTRTSYARNNDSWMIDRVSQTETLSVTCANAATPATPATVLKRERSFYDSYTDDSSFGAAPTRGNVVRTEELDRFNGTTPVYVRTGSTSFDANGRVTSTTDARGHSSTTAYTTANGGLLTQTVETNALGHTKTTAREPAWNLATRSTDENGVFTDLTYDGLGRLTNVWLPGRSKASQTPSTKLSYLVRNSGGPTAVTTESLLVTGSTYKKSVTLYDGFLRERQTQTQATGGGRLLAETFHNARGEVEWTSEPYHDTTNAAPSSTLGTPQGQIPSITQNVYDGAGRQTAEILKALGVEKWRTSTSHGGDRTHITAPVGGVVSTVITDAKGQTTRLRQYKNRADVGSTDPAKYDETEYTYTLLGQRKTIKDPAGNTWSHSYDLRGREIQSVDPDKGTTTSTYDAEGNTLTVTAPLGTGTTTVAYTYDALGRKTSLRDDSATGAARAEWLYDTLPNGKGKLTSTTRYSGGQPWINRTDSYDAFGRTTSTSVVVPSSESQLCAAAAPNPCTYTTTTSYRVNGQVHQVNLPAAADLPEERLTFGYNDLSEDGSLLSAAQIYVGAVTYDKLGQLTGRELGAYGSRVAVTSDYDEPTRRLKATNVVPELKPEAANWSYDYDHAGNVTKIKEAAQGQTADTQCYNYDYLRRLNRAWTPNSGDCAASPTVGGLGGPAPYWHSWTFDVTGNRLTETRHAATNTVYTYTHPTAGSARPHTVTNVTASGGVSWSRNYGYDNAGNTITRPTTSGATQNLVWNREGDLESVTEGGSTTSFRYDSEGNRLTRTDATGKTLYLNGGLEVRYTNATAAKTATRYYTHANAVIAMRTGSALYWILGDHHGTAELTINAVTLAVARRRTLPYGDTRGSAVGTWPTAMDKGFVGGTKDPTGLTHIGAREYDPFIGRFISVDPVIDFADPQQMHGFAYSNNNPVSFTDPDGEFLRSVLKKTGKFMHDNAGNISLGLGVAAAVCSAIPPLQVAAPFLAVGSAGFGAYDAVQSYRKGDKVDAAVGAVGIIPGGKAVGQSFKLIKNVRKPAWDFAKKKWTHMKFTKTNEGFQANARRPGQDESYRRLAYQMETQGMRIADSALDIYRQRYLGAVSAVLDKPPTWVDALDRVHLAENFSFTTCKMIGTCAQSRHQMIFPEPTARNPVKANSGTRGGSSGSYNPKPTPAKNSPSAPVRTPTYNWSPGRLGGI</sequence>
<proteinExistence type="predicted"/>
<keyword evidence="5" id="KW-1185">Reference proteome</keyword>
<dbReference type="InterPro" id="IPR056823">
    <property type="entry name" value="TEN-like_YD-shell"/>
</dbReference>
<dbReference type="Proteomes" id="UP000198707">
    <property type="component" value="Unassembled WGS sequence"/>
</dbReference>
<dbReference type="PANTHER" id="PTHR32305:SF17">
    <property type="entry name" value="TRNA NUCLEASE WAPA"/>
    <property type="match status" value="1"/>
</dbReference>
<dbReference type="InterPro" id="IPR022385">
    <property type="entry name" value="Rhs_assc_core"/>
</dbReference>
<dbReference type="NCBIfam" id="TIGR03696">
    <property type="entry name" value="Rhs_assc_core"/>
    <property type="match status" value="1"/>
</dbReference>
<protein>
    <submittedName>
        <fullName evidence="4">RHS repeat-associated core domain-containing protein</fullName>
    </submittedName>
</protein>
<evidence type="ECO:0000313" key="5">
    <source>
        <dbReference type="Proteomes" id="UP000198707"/>
    </source>
</evidence>
<dbReference type="PANTHER" id="PTHR32305">
    <property type="match status" value="1"/>
</dbReference>
<dbReference type="Pfam" id="PF05593">
    <property type="entry name" value="RHS_repeat"/>
    <property type="match status" value="1"/>
</dbReference>
<name>A0A1H7DAQ9_9ACTN</name>
<feature type="compositionally biased region" description="Polar residues" evidence="2">
    <location>
        <begin position="178"/>
        <end position="193"/>
    </location>
</feature>
<evidence type="ECO:0000259" key="3">
    <source>
        <dbReference type="Pfam" id="PF25023"/>
    </source>
</evidence>
<evidence type="ECO:0000313" key="4">
    <source>
        <dbReference type="EMBL" id="SEJ98786.1"/>
    </source>
</evidence>
<organism evidence="4 5">
    <name type="scientific">Micromonospora phaseoli</name>
    <dbReference type="NCBI Taxonomy" id="1144548"/>
    <lineage>
        <taxon>Bacteria</taxon>
        <taxon>Bacillati</taxon>
        <taxon>Actinomycetota</taxon>
        <taxon>Actinomycetes</taxon>
        <taxon>Micromonosporales</taxon>
        <taxon>Micromonosporaceae</taxon>
        <taxon>Micromonospora</taxon>
    </lineage>
</organism>
<dbReference type="InterPro" id="IPR031325">
    <property type="entry name" value="RHS_repeat"/>
</dbReference>
<feature type="domain" description="Teneurin-like YD-shell" evidence="3">
    <location>
        <begin position="987"/>
        <end position="1186"/>
    </location>
</feature>
<dbReference type="RefSeq" id="WP_332455112.1">
    <property type="nucleotide sequence ID" value="NZ_FNYV01000012.1"/>
</dbReference>
<dbReference type="Pfam" id="PF25023">
    <property type="entry name" value="TEN_YD-shell"/>
    <property type="match status" value="1"/>
</dbReference>